<dbReference type="SUPFAM" id="SSF55874">
    <property type="entry name" value="ATPase domain of HSP90 chaperone/DNA topoisomerase II/histidine kinase"/>
    <property type="match status" value="1"/>
</dbReference>
<dbReference type="Proteomes" id="UP000660708">
    <property type="component" value="Unassembled WGS sequence"/>
</dbReference>
<dbReference type="PRINTS" id="PR00344">
    <property type="entry name" value="BCTRLSENSOR"/>
</dbReference>
<evidence type="ECO:0000256" key="5">
    <source>
        <dbReference type="ARBA" id="ARBA00022553"/>
    </source>
</evidence>
<dbReference type="CDD" id="cd17546">
    <property type="entry name" value="REC_hyHK_CKI1_RcsC-like"/>
    <property type="match status" value="2"/>
</dbReference>
<evidence type="ECO:0000256" key="13">
    <source>
        <dbReference type="ARBA" id="ARBA00023136"/>
    </source>
</evidence>
<feature type="domain" description="Response regulatory" evidence="19">
    <location>
        <begin position="747"/>
        <end position="865"/>
    </location>
</feature>
<dbReference type="GO" id="GO:0000155">
    <property type="term" value="F:phosphorelay sensor kinase activity"/>
    <property type="evidence" value="ECO:0007669"/>
    <property type="project" value="InterPro"/>
</dbReference>
<dbReference type="InterPro" id="IPR001789">
    <property type="entry name" value="Sig_transdc_resp-reg_receiver"/>
</dbReference>
<feature type="modified residue" description="4-aspartylphosphate" evidence="16">
    <location>
        <position position="798"/>
    </location>
</feature>
<dbReference type="Gene3D" id="3.40.50.2300">
    <property type="match status" value="2"/>
</dbReference>
<evidence type="ECO:0000256" key="10">
    <source>
        <dbReference type="ARBA" id="ARBA00022840"/>
    </source>
</evidence>
<dbReference type="Gene3D" id="1.10.287.130">
    <property type="match status" value="1"/>
</dbReference>
<keyword evidence="9" id="KW-0418">Kinase</keyword>
<dbReference type="CDD" id="cd16922">
    <property type="entry name" value="HATPase_EvgS-ArcB-TorS-like"/>
    <property type="match status" value="1"/>
</dbReference>
<dbReference type="PROSITE" id="PS50110">
    <property type="entry name" value="RESPONSE_REGULATORY"/>
    <property type="match status" value="2"/>
</dbReference>
<dbReference type="InterPro" id="IPR003594">
    <property type="entry name" value="HATPase_dom"/>
</dbReference>
<feature type="domain" description="Histidine kinase" evidence="18">
    <location>
        <begin position="508"/>
        <end position="729"/>
    </location>
</feature>
<evidence type="ECO:0000256" key="2">
    <source>
        <dbReference type="ARBA" id="ARBA00004651"/>
    </source>
</evidence>
<keyword evidence="4" id="KW-1003">Cell membrane</keyword>
<protein>
    <recommendedName>
        <fullName evidence="3">histidine kinase</fullName>
        <ecNumber evidence="3">2.7.13.3</ecNumber>
    </recommendedName>
</protein>
<evidence type="ECO:0000256" key="3">
    <source>
        <dbReference type="ARBA" id="ARBA00012438"/>
    </source>
</evidence>
<dbReference type="InterPro" id="IPR000700">
    <property type="entry name" value="PAS-assoc_C"/>
</dbReference>
<dbReference type="RefSeq" id="WP_147390306.1">
    <property type="nucleotide sequence ID" value="NZ_AQHF01000022.1"/>
</dbReference>
<dbReference type="SUPFAM" id="SSF47226">
    <property type="entry name" value="Histidine-containing phosphotransfer domain, HPT domain"/>
    <property type="match status" value="1"/>
</dbReference>
<dbReference type="GO" id="GO:0005886">
    <property type="term" value="C:plasma membrane"/>
    <property type="evidence" value="ECO:0007669"/>
    <property type="project" value="UniProtKB-SubCell"/>
</dbReference>
<evidence type="ECO:0000256" key="12">
    <source>
        <dbReference type="ARBA" id="ARBA00023012"/>
    </source>
</evidence>
<evidence type="ECO:0000256" key="4">
    <source>
        <dbReference type="ARBA" id="ARBA00022475"/>
    </source>
</evidence>
<dbReference type="InterPro" id="IPR008207">
    <property type="entry name" value="Sig_transdc_His_kin_Hpt_dom"/>
</dbReference>
<dbReference type="InterPro" id="IPR036890">
    <property type="entry name" value="HATPase_C_sf"/>
</dbReference>
<feature type="domain" description="Response regulatory" evidence="19">
    <location>
        <begin position="891"/>
        <end position="1007"/>
    </location>
</feature>
<comment type="subcellular location">
    <subcellularLocation>
        <location evidence="2">Cell membrane</location>
        <topology evidence="2">Multi-pass membrane protein</topology>
    </subcellularLocation>
</comment>
<organism evidence="22 23">
    <name type="scientific">Pseudoalteromonas peptidolytica F12-50-A1</name>
    <dbReference type="NCBI Taxonomy" id="1315280"/>
    <lineage>
        <taxon>Bacteria</taxon>
        <taxon>Pseudomonadati</taxon>
        <taxon>Pseudomonadota</taxon>
        <taxon>Gammaproteobacteria</taxon>
        <taxon>Alteromonadales</taxon>
        <taxon>Pseudoalteromonadaceae</taxon>
        <taxon>Pseudoalteromonas</taxon>
    </lineage>
</organism>
<dbReference type="InterPro" id="IPR003661">
    <property type="entry name" value="HisK_dim/P_dom"/>
</dbReference>
<dbReference type="InterPro" id="IPR011006">
    <property type="entry name" value="CheY-like_superfamily"/>
</dbReference>
<dbReference type="Pfam" id="PF00072">
    <property type="entry name" value="Response_reg"/>
    <property type="match status" value="2"/>
</dbReference>
<dbReference type="CDD" id="cd00082">
    <property type="entry name" value="HisKA"/>
    <property type="match status" value="1"/>
</dbReference>
<dbReference type="SUPFAM" id="SSF52172">
    <property type="entry name" value="CheY-like"/>
    <property type="match status" value="2"/>
</dbReference>
<evidence type="ECO:0000256" key="17">
    <source>
        <dbReference type="SAM" id="Phobius"/>
    </source>
</evidence>
<dbReference type="EC" id="2.7.13.3" evidence="3"/>
<dbReference type="PANTHER" id="PTHR45339">
    <property type="entry name" value="HYBRID SIGNAL TRANSDUCTION HISTIDINE KINASE J"/>
    <property type="match status" value="1"/>
</dbReference>
<dbReference type="FunFam" id="3.30.565.10:FF:000010">
    <property type="entry name" value="Sensor histidine kinase RcsC"/>
    <property type="match status" value="1"/>
</dbReference>
<dbReference type="InterPro" id="IPR005467">
    <property type="entry name" value="His_kinase_dom"/>
</dbReference>
<dbReference type="InterPro" id="IPR036097">
    <property type="entry name" value="HisK_dim/P_sf"/>
</dbReference>
<dbReference type="Gene3D" id="1.20.120.160">
    <property type="entry name" value="HPT domain"/>
    <property type="match status" value="1"/>
</dbReference>
<dbReference type="AlphaFoldDB" id="A0A8I0MWV1"/>
<dbReference type="PANTHER" id="PTHR45339:SF1">
    <property type="entry name" value="HYBRID SIGNAL TRANSDUCTION HISTIDINE KINASE J"/>
    <property type="match status" value="1"/>
</dbReference>
<evidence type="ECO:0000256" key="11">
    <source>
        <dbReference type="ARBA" id="ARBA00022989"/>
    </source>
</evidence>
<keyword evidence="14" id="KW-0131">Cell cycle</keyword>
<evidence type="ECO:0000256" key="9">
    <source>
        <dbReference type="ARBA" id="ARBA00022777"/>
    </source>
</evidence>
<evidence type="ECO:0000259" key="20">
    <source>
        <dbReference type="PROSITE" id="PS50113"/>
    </source>
</evidence>
<feature type="domain" description="PAC" evidence="20">
    <location>
        <begin position="438"/>
        <end position="490"/>
    </location>
</feature>
<dbReference type="SMART" id="SM00448">
    <property type="entry name" value="REC"/>
    <property type="match status" value="2"/>
</dbReference>
<evidence type="ECO:0000256" key="6">
    <source>
        <dbReference type="ARBA" id="ARBA00022679"/>
    </source>
</evidence>
<feature type="transmembrane region" description="Helical" evidence="17">
    <location>
        <begin position="6"/>
        <end position="26"/>
    </location>
</feature>
<dbReference type="Gene3D" id="3.30.450.20">
    <property type="entry name" value="PAS domain"/>
    <property type="match status" value="1"/>
</dbReference>
<dbReference type="Pfam" id="PF02518">
    <property type="entry name" value="HATPase_c"/>
    <property type="match status" value="1"/>
</dbReference>
<dbReference type="InterPro" id="IPR036641">
    <property type="entry name" value="HPT_dom_sf"/>
</dbReference>
<keyword evidence="10" id="KW-0067">ATP-binding</keyword>
<feature type="transmembrane region" description="Helical" evidence="17">
    <location>
        <begin position="129"/>
        <end position="149"/>
    </location>
</feature>
<evidence type="ECO:0000256" key="15">
    <source>
        <dbReference type="PROSITE-ProRule" id="PRU00110"/>
    </source>
</evidence>
<dbReference type="SMART" id="SM00387">
    <property type="entry name" value="HATPase_c"/>
    <property type="match status" value="1"/>
</dbReference>
<dbReference type="InterPro" id="IPR004358">
    <property type="entry name" value="Sig_transdc_His_kin-like_C"/>
</dbReference>
<comment type="catalytic activity">
    <reaction evidence="1">
        <text>ATP + protein L-histidine = ADP + protein N-phospho-L-histidine.</text>
        <dbReference type="EC" id="2.7.13.3"/>
    </reaction>
</comment>
<name>A0A8I0MWV1_9GAMM</name>
<evidence type="ECO:0000256" key="7">
    <source>
        <dbReference type="ARBA" id="ARBA00022692"/>
    </source>
</evidence>
<keyword evidence="6" id="KW-0808">Transferase</keyword>
<dbReference type="PROSITE" id="PS50113">
    <property type="entry name" value="PAC"/>
    <property type="match status" value="1"/>
</dbReference>
<dbReference type="SMART" id="SM00388">
    <property type="entry name" value="HisKA"/>
    <property type="match status" value="1"/>
</dbReference>
<dbReference type="Gene3D" id="3.30.565.10">
    <property type="entry name" value="Histidine kinase-like ATPase, C-terminal domain"/>
    <property type="match status" value="1"/>
</dbReference>
<evidence type="ECO:0000256" key="1">
    <source>
        <dbReference type="ARBA" id="ARBA00000085"/>
    </source>
</evidence>
<dbReference type="SUPFAM" id="SSF47384">
    <property type="entry name" value="Homodimeric domain of signal transducing histidine kinase"/>
    <property type="match status" value="1"/>
</dbReference>
<dbReference type="GO" id="GO:0005524">
    <property type="term" value="F:ATP binding"/>
    <property type="evidence" value="ECO:0007669"/>
    <property type="project" value="UniProtKB-KW"/>
</dbReference>
<evidence type="ECO:0000259" key="21">
    <source>
        <dbReference type="PROSITE" id="PS50894"/>
    </source>
</evidence>
<comment type="caution">
    <text evidence="22">The sequence shown here is derived from an EMBL/GenBank/DDBJ whole genome shotgun (WGS) entry which is preliminary data.</text>
</comment>
<dbReference type="Pfam" id="PF08448">
    <property type="entry name" value="PAS_4"/>
    <property type="match status" value="1"/>
</dbReference>
<keyword evidence="8" id="KW-0547">Nucleotide-binding</keyword>
<evidence type="ECO:0000256" key="14">
    <source>
        <dbReference type="ARBA" id="ARBA00023306"/>
    </source>
</evidence>
<dbReference type="SUPFAM" id="SSF55785">
    <property type="entry name" value="PYP-like sensor domain (PAS domain)"/>
    <property type="match status" value="1"/>
</dbReference>
<keyword evidence="13 17" id="KW-0472">Membrane</keyword>
<dbReference type="FunFam" id="1.10.287.130:FF:000038">
    <property type="entry name" value="Sensory transduction histidine kinase"/>
    <property type="match status" value="1"/>
</dbReference>
<keyword evidence="12" id="KW-0902">Two-component regulatory system</keyword>
<sequence>MSSKALLSWIALFALLGVLGGAALLFHATTSQRLIADDFRTSYQNHLSLEMYVKERDTKWLDNLKFPKRPPTPFMLDQLYEAQKSLASHFASDPQAQLSFPKTYRLAIDKLPILANAEIEKVHNQQLQLLIAVSLTIFFVAICLAAFIWHMRAKHFSPLYSIIRSLQNQSERADTLDLAFSKGDAEIQELIRSIHQTTATQNQKLRSAAIIERYNRELKSITGSSAIVEHALSFIANQFNSPCTALYIHQDAQTFSLCRAHGVTLDYSVIESSLTQCAYQNTSQILIEPLWLKAKHLEIKIQGRYTLPLTINNQVVYVIFIGSAETLSESQFDALEYLCKDLSLALVINENMEKQQKTESALGEQLELTHHIINAIPNPTYYRSTEGVFMGINKAFLTLLDQFEVDVIGARIDEVFDLGVASLFESKAAEIIRSSHEQTYEVLLLDGQENARELIVYEAPFFNEDGDVIGIVGMYLDVSERNQLQRELIEAKDSAQHSAKAKSEFLANMSHEIRTPMNAIIGMSHLALSGELSAKQHDYISKIDVAAKQLLRLINDILDFSKIEAGKVELEYQAFSTEKLLDSVATIIGVKAQEKQLELVFDVDSQVPYCVIGDQFRLSQVLINLAGNAVKFTDKGEVVIRVTLVSCTTTLAKMKFSVKDSGIGMNKRQQRNLFQSFSQADNSITRKYGGTGLGLTISQQLVKLMGGEIYVESEEGIGSEFYFTLEMEISDEINKTKPLSNYLSKSTAIIIDDNQHALDVLGGMLKNFGMQFSAYQDPNKALNHFILTKEQPDLIFVDWHMPKLDGIELIGKIHSQLVELKSKIILVTAYGRELHLTDTQASLVDGVLLKPINPSNLIDIIQTALFGSTTVRGSVVEKAQSIPNDVLQGIVILVAEDQPVNQEIAVEILSNFGADVVVADNGKEAIERLKSKHVNIVLMDMQMPIMDGITATQKIRKEYDKDTLPVLAMTANAMEEDIQICIDAGMNDHVTKPIDVKQLVERILQYTQVNHSLPPLEPDDLQNDIVTTTSTFVSEETIEFNGIDISEGIARAAGNQKVYFDILEKFLSQQVEELINLKQALAIENLELAQSMLHALKGASANLSIVKLVTEFKKIESSLDINPPKAQEIDELIKYVKYALGQCQLRRKQDKVIESEATNSVTKSESSQLEELIQLARALRDYDTQATELVDTITASSYLSEVELQKLKTAIARFEFNEAYMMLTSIKRVEEAKDLNIDKGSVH</sequence>
<dbReference type="InterPro" id="IPR013656">
    <property type="entry name" value="PAS_4"/>
</dbReference>
<feature type="modified residue" description="4-aspartylphosphate" evidence="16">
    <location>
        <position position="940"/>
    </location>
</feature>
<feature type="domain" description="HPt" evidence="21">
    <location>
        <begin position="1055"/>
        <end position="1153"/>
    </location>
</feature>
<evidence type="ECO:0000259" key="18">
    <source>
        <dbReference type="PROSITE" id="PS50109"/>
    </source>
</evidence>
<evidence type="ECO:0000313" key="22">
    <source>
        <dbReference type="EMBL" id="MBE0346589.1"/>
    </source>
</evidence>
<accession>A0A8I0MWV1</accession>
<proteinExistence type="predicted"/>
<dbReference type="PROSITE" id="PS50894">
    <property type="entry name" value="HPT"/>
    <property type="match status" value="1"/>
</dbReference>
<keyword evidence="7 17" id="KW-0812">Transmembrane</keyword>
<dbReference type="Pfam" id="PF01627">
    <property type="entry name" value="Hpt"/>
    <property type="match status" value="1"/>
</dbReference>
<dbReference type="PROSITE" id="PS50109">
    <property type="entry name" value="HIS_KIN"/>
    <property type="match status" value="1"/>
</dbReference>
<dbReference type="Pfam" id="PF00512">
    <property type="entry name" value="HisKA"/>
    <property type="match status" value="1"/>
</dbReference>
<evidence type="ECO:0000256" key="8">
    <source>
        <dbReference type="ARBA" id="ARBA00022741"/>
    </source>
</evidence>
<reference evidence="22 23" key="1">
    <citation type="submission" date="2015-06" db="EMBL/GenBank/DDBJ databases">
        <title>Genome sequence of Pseudoalteromonas peptidolytica.</title>
        <authorList>
            <person name="Xie B.-B."/>
            <person name="Rong J.-C."/>
            <person name="Qin Q.-L."/>
            <person name="Zhang Y.-Z."/>
        </authorList>
    </citation>
    <scope>NUCLEOTIDE SEQUENCE [LARGE SCALE GENOMIC DNA]</scope>
    <source>
        <strain evidence="22 23">F12-50-A1</strain>
    </source>
</reference>
<dbReference type="SUPFAM" id="SSF55781">
    <property type="entry name" value="GAF domain-like"/>
    <property type="match status" value="1"/>
</dbReference>
<evidence type="ECO:0000313" key="23">
    <source>
        <dbReference type="Proteomes" id="UP000660708"/>
    </source>
</evidence>
<dbReference type="EMBL" id="AQHF01000022">
    <property type="protein sequence ID" value="MBE0346589.1"/>
    <property type="molecule type" value="Genomic_DNA"/>
</dbReference>
<keyword evidence="11 17" id="KW-1133">Transmembrane helix</keyword>
<gene>
    <name evidence="22" type="ORF">PPEP_a3851</name>
</gene>
<evidence type="ECO:0000259" key="19">
    <source>
        <dbReference type="PROSITE" id="PS50110"/>
    </source>
</evidence>
<evidence type="ECO:0000256" key="16">
    <source>
        <dbReference type="PROSITE-ProRule" id="PRU00169"/>
    </source>
</evidence>
<feature type="modified residue" description="Phosphohistidine" evidence="15">
    <location>
        <position position="1094"/>
    </location>
</feature>
<keyword evidence="5 16" id="KW-0597">Phosphoprotein</keyword>
<keyword evidence="23" id="KW-1185">Reference proteome</keyword>
<dbReference type="InterPro" id="IPR035965">
    <property type="entry name" value="PAS-like_dom_sf"/>
</dbReference>